<reference evidence="2" key="1">
    <citation type="journal article" date="2015" name="Nature">
        <title>Complex archaea that bridge the gap between prokaryotes and eukaryotes.</title>
        <authorList>
            <person name="Spang A."/>
            <person name="Saw J.H."/>
            <person name="Jorgensen S.L."/>
            <person name="Zaremba-Niedzwiedzka K."/>
            <person name="Martijn J."/>
            <person name="Lind A.E."/>
            <person name="van Eijk R."/>
            <person name="Schleper C."/>
            <person name="Guy L."/>
            <person name="Ettema T.J."/>
        </authorList>
    </citation>
    <scope>NUCLEOTIDE SEQUENCE</scope>
</reference>
<dbReference type="EMBL" id="LAZR01000009">
    <property type="protein sequence ID" value="KKO08611.1"/>
    <property type="molecule type" value="Genomic_DNA"/>
</dbReference>
<proteinExistence type="predicted"/>
<evidence type="ECO:0000313" key="2">
    <source>
        <dbReference type="EMBL" id="KKO08611.1"/>
    </source>
</evidence>
<keyword evidence="1" id="KW-0472">Membrane</keyword>
<protein>
    <submittedName>
        <fullName evidence="2">Uncharacterized protein</fullName>
    </submittedName>
</protein>
<dbReference type="AlphaFoldDB" id="A0A0F9VU19"/>
<accession>A0A0F9VU19</accession>
<name>A0A0F9VU19_9ZZZZ</name>
<organism evidence="2">
    <name type="scientific">marine sediment metagenome</name>
    <dbReference type="NCBI Taxonomy" id="412755"/>
    <lineage>
        <taxon>unclassified sequences</taxon>
        <taxon>metagenomes</taxon>
        <taxon>ecological metagenomes</taxon>
    </lineage>
</organism>
<sequence>MEQTVIVLIVIVLGLGLLRYAAKIIALGLIIFVGIPFIFTDVVIEVDWSRLKNRTRAFVATLSDLEMPEVKAADEIEASLTYLPSSCSLERPLRLEMQSLSTQRIGQVAYKLSHRPQDRTAPVSFTEGTSDQTIAPGNVVAYCVLMPPNARRDDLFSVEITDVRYIR</sequence>
<feature type="transmembrane region" description="Helical" evidence="1">
    <location>
        <begin position="20"/>
        <end position="44"/>
    </location>
</feature>
<comment type="caution">
    <text evidence="2">The sequence shown here is derived from an EMBL/GenBank/DDBJ whole genome shotgun (WGS) entry which is preliminary data.</text>
</comment>
<keyword evidence="1" id="KW-1133">Transmembrane helix</keyword>
<evidence type="ECO:0000256" key="1">
    <source>
        <dbReference type="SAM" id="Phobius"/>
    </source>
</evidence>
<gene>
    <name evidence="2" type="ORF">LCGC14_0045510</name>
</gene>
<keyword evidence="1" id="KW-0812">Transmembrane</keyword>